<name>W4RLH5_9BACI</name>
<keyword evidence="2" id="KW-1185">Reference proteome</keyword>
<evidence type="ECO:0000313" key="2">
    <source>
        <dbReference type="Proteomes" id="UP000018949"/>
    </source>
</evidence>
<organism evidence="1 2">
    <name type="scientific">Mesobacillus boroniphilus JCM 21738</name>
    <dbReference type="NCBI Taxonomy" id="1294265"/>
    <lineage>
        <taxon>Bacteria</taxon>
        <taxon>Bacillati</taxon>
        <taxon>Bacillota</taxon>
        <taxon>Bacilli</taxon>
        <taxon>Bacillales</taxon>
        <taxon>Bacillaceae</taxon>
        <taxon>Mesobacillus</taxon>
    </lineage>
</organism>
<dbReference type="Proteomes" id="UP000018949">
    <property type="component" value="Unassembled WGS sequence"/>
</dbReference>
<proteinExistence type="predicted"/>
<dbReference type="EMBL" id="BAUW01000019">
    <property type="protein sequence ID" value="GAE45295.1"/>
    <property type="molecule type" value="Genomic_DNA"/>
</dbReference>
<reference evidence="1 2" key="1">
    <citation type="submission" date="2013-12" db="EMBL/GenBank/DDBJ databases">
        <title>NBRP : Genome information of microbial organism related human and environment.</title>
        <authorList>
            <person name="Hattori M."/>
            <person name="Oshima K."/>
            <person name="Inaba H."/>
            <person name="Suda W."/>
            <person name="Sakamoto M."/>
            <person name="Iino T."/>
            <person name="Kitahara M."/>
            <person name="Oshida Y."/>
            <person name="Iida T."/>
            <person name="Kudo T."/>
            <person name="Itoh T."/>
            <person name="Ahmed I."/>
            <person name="Ohkuma M."/>
        </authorList>
    </citation>
    <scope>NUCLEOTIDE SEQUENCE [LARGE SCALE GENOMIC DNA]</scope>
    <source>
        <strain evidence="1 2">JCM 21738</strain>
    </source>
</reference>
<evidence type="ECO:0000313" key="1">
    <source>
        <dbReference type="EMBL" id="GAE45295.1"/>
    </source>
</evidence>
<gene>
    <name evidence="1" type="ORF">JCM21738_2078</name>
</gene>
<sequence>MLYDELMNLKITGTDSGRRQIEQNGDRYEVVVTKIEVDSSWEVCIRYDIAQKLYEKCAPSE</sequence>
<accession>W4RLH5</accession>
<comment type="caution">
    <text evidence="1">The sequence shown here is derived from an EMBL/GenBank/DDBJ whole genome shotgun (WGS) entry which is preliminary data.</text>
</comment>
<protein>
    <submittedName>
        <fullName evidence="1">Uncharacterized protein</fullName>
    </submittedName>
</protein>
<dbReference type="AlphaFoldDB" id="W4RLH5"/>